<evidence type="ECO:0000259" key="1">
    <source>
        <dbReference type="Pfam" id="PF13472"/>
    </source>
</evidence>
<reference evidence="3" key="1">
    <citation type="journal article" date="2019" name="Int. J. Syst. Evol. Microbiol.">
        <title>The Global Catalogue of Microorganisms (GCM) 10K type strain sequencing project: providing services to taxonomists for standard genome sequencing and annotation.</title>
        <authorList>
            <consortium name="The Broad Institute Genomics Platform"/>
            <consortium name="The Broad Institute Genome Sequencing Center for Infectious Disease"/>
            <person name="Wu L."/>
            <person name="Ma J."/>
        </authorList>
    </citation>
    <scope>NUCLEOTIDE SEQUENCE [LARGE SCALE GENOMIC DNA]</scope>
    <source>
        <strain evidence="3">CCM 7526</strain>
    </source>
</reference>
<dbReference type="Pfam" id="PF13472">
    <property type="entry name" value="Lipase_GDSL_2"/>
    <property type="match status" value="1"/>
</dbReference>
<gene>
    <name evidence="2" type="ORF">ACFQ5G_07560</name>
</gene>
<dbReference type="RefSeq" id="WP_317795430.1">
    <property type="nucleotide sequence ID" value="NZ_AP028461.1"/>
</dbReference>
<dbReference type="EMBL" id="JBHTMK010000008">
    <property type="protein sequence ID" value="MFD1365194.1"/>
    <property type="molecule type" value="Genomic_DNA"/>
</dbReference>
<name>A0ABW4A3Y5_9ACTN</name>
<dbReference type="InterPro" id="IPR036514">
    <property type="entry name" value="SGNH_hydro_sf"/>
</dbReference>
<dbReference type="Proteomes" id="UP001597183">
    <property type="component" value="Unassembled WGS sequence"/>
</dbReference>
<keyword evidence="3" id="KW-1185">Reference proteome</keyword>
<dbReference type="GO" id="GO:0016787">
    <property type="term" value="F:hydrolase activity"/>
    <property type="evidence" value="ECO:0007669"/>
    <property type="project" value="UniProtKB-KW"/>
</dbReference>
<dbReference type="SUPFAM" id="SSF52266">
    <property type="entry name" value="SGNH hydrolase"/>
    <property type="match status" value="1"/>
</dbReference>
<dbReference type="Gene3D" id="3.40.50.1110">
    <property type="entry name" value="SGNH hydrolase"/>
    <property type="match status" value="1"/>
</dbReference>
<sequence>MTPGRPVRVVCVGDSNTRGQAAVDYVELLRRRFRSRPFEFVNRGVNFDLAANVLARLDRVIADEPDIVTILIGTNDANATLSDENRRVITMAKRPARLTIDGYREDLLGIVQRLKQHTRARIGLLSLPALGEEPDSPANRRAAEYSAVVEEVAAAAGAAYLPLHERQVAHLRSLPGPPGTAYRSGYFLASTASLQHFLLRRSLDAIAARRGLSLTTDTLHQNSRGAGMIADLIEEFADRTAGEVPPGEEFSDAE</sequence>
<protein>
    <submittedName>
        <fullName evidence="2">SGNH/GDSL hydrolase family protein</fullName>
    </submittedName>
</protein>
<evidence type="ECO:0000313" key="3">
    <source>
        <dbReference type="Proteomes" id="UP001597183"/>
    </source>
</evidence>
<organism evidence="2 3">
    <name type="scientific">Actinoplanes sichuanensis</name>
    <dbReference type="NCBI Taxonomy" id="512349"/>
    <lineage>
        <taxon>Bacteria</taxon>
        <taxon>Bacillati</taxon>
        <taxon>Actinomycetota</taxon>
        <taxon>Actinomycetes</taxon>
        <taxon>Micromonosporales</taxon>
        <taxon>Micromonosporaceae</taxon>
        <taxon>Actinoplanes</taxon>
    </lineage>
</organism>
<accession>A0ABW4A3Y5</accession>
<dbReference type="PANTHER" id="PTHR30383">
    <property type="entry name" value="THIOESTERASE 1/PROTEASE 1/LYSOPHOSPHOLIPASE L1"/>
    <property type="match status" value="1"/>
</dbReference>
<comment type="caution">
    <text evidence="2">The sequence shown here is derived from an EMBL/GenBank/DDBJ whole genome shotgun (WGS) entry which is preliminary data.</text>
</comment>
<evidence type="ECO:0000313" key="2">
    <source>
        <dbReference type="EMBL" id="MFD1365194.1"/>
    </source>
</evidence>
<feature type="domain" description="SGNH hydrolase-type esterase" evidence="1">
    <location>
        <begin position="11"/>
        <end position="165"/>
    </location>
</feature>
<dbReference type="InterPro" id="IPR051532">
    <property type="entry name" value="Ester_Hydrolysis_Enzymes"/>
</dbReference>
<dbReference type="PANTHER" id="PTHR30383:SF5">
    <property type="entry name" value="SGNH HYDROLASE-TYPE ESTERASE DOMAIN-CONTAINING PROTEIN"/>
    <property type="match status" value="1"/>
</dbReference>
<keyword evidence="2" id="KW-0378">Hydrolase</keyword>
<proteinExistence type="predicted"/>
<dbReference type="InterPro" id="IPR013830">
    <property type="entry name" value="SGNH_hydro"/>
</dbReference>